<protein>
    <submittedName>
        <fullName evidence="1">Uncharacterized protein</fullName>
    </submittedName>
</protein>
<accession>A0A8J5P5Y1</accession>
<sequence length="206" mass="23638">MSLSVEQKVRLLSCQIQRFHEYSAGTGRPNSKIIKAPDVKLAAALEPIFGLYESDDTKATHEPWPFYWQLHGKGRVLTRDLEWFRHMGYKLLQNGKVSASDLPKTTYEEPPEQNWDELYGPPAPALTEAQREEMWAETGYNDTWPRVNEKPKPRVTVFERIGQETREYLSSQNLADRPEDGDLITLATDSVPINKALCDFEPLCLQ</sequence>
<evidence type="ECO:0000313" key="1">
    <source>
        <dbReference type="EMBL" id="KAG7417554.1"/>
    </source>
</evidence>
<name>A0A8J5P5Y1_FUSOX</name>
<dbReference type="AlphaFoldDB" id="A0A8J5P5Y1"/>
<dbReference type="Proteomes" id="UP000694050">
    <property type="component" value="Unassembled WGS sequence"/>
</dbReference>
<organism evidence="1 2">
    <name type="scientific">Fusarium oxysporum f. sp. rapae</name>
    <dbReference type="NCBI Taxonomy" id="485398"/>
    <lineage>
        <taxon>Eukaryota</taxon>
        <taxon>Fungi</taxon>
        <taxon>Dikarya</taxon>
        <taxon>Ascomycota</taxon>
        <taxon>Pezizomycotina</taxon>
        <taxon>Sordariomycetes</taxon>
        <taxon>Hypocreomycetidae</taxon>
        <taxon>Hypocreales</taxon>
        <taxon>Nectriaceae</taxon>
        <taxon>Fusarium</taxon>
        <taxon>Fusarium oxysporum species complex</taxon>
    </lineage>
</organism>
<proteinExistence type="predicted"/>
<comment type="caution">
    <text evidence="1">The sequence shown here is derived from an EMBL/GenBank/DDBJ whole genome shotgun (WGS) entry which is preliminary data.</text>
</comment>
<reference evidence="1" key="1">
    <citation type="submission" date="2021-04" db="EMBL/GenBank/DDBJ databases">
        <title>First draft genome resource for Brassicaceae pathogens Fusarium oxysporum f. sp. raphani and Fusarium oxysporum f. sp. rapae.</title>
        <authorList>
            <person name="Asai S."/>
        </authorList>
    </citation>
    <scope>NUCLEOTIDE SEQUENCE</scope>
    <source>
        <strain evidence="1">Tf1208</strain>
    </source>
</reference>
<evidence type="ECO:0000313" key="2">
    <source>
        <dbReference type="Proteomes" id="UP000694050"/>
    </source>
</evidence>
<dbReference type="EMBL" id="JAELUQ010000003">
    <property type="protein sequence ID" value="KAG7417554.1"/>
    <property type="molecule type" value="Genomic_DNA"/>
</dbReference>
<gene>
    <name evidence="1" type="ORF">Forpe1208_v005335</name>
</gene>